<feature type="region of interest" description="Disordered" evidence="1">
    <location>
        <begin position="1"/>
        <end position="27"/>
    </location>
</feature>
<evidence type="ECO:0000313" key="4">
    <source>
        <dbReference type="Proteomes" id="UP001499924"/>
    </source>
</evidence>
<dbReference type="Gene3D" id="3.40.50.10210">
    <property type="match status" value="1"/>
</dbReference>
<dbReference type="PANTHER" id="PTHR43463:SF1">
    <property type="entry name" value="NICOTINATE-NUCLEOTIDE--DIMETHYLBENZIMIDAZOLE PHOSPHORIBOSYLTRANSFERASE"/>
    <property type="match status" value="1"/>
</dbReference>
<dbReference type="EMBL" id="BAAAVV010000003">
    <property type="protein sequence ID" value="GAA3164751.1"/>
    <property type="molecule type" value="Genomic_DNA"/>
</dbReference>
<dbReference type="InterPro" id="IPR012825">
    <property type="entry name" value="BluB"/>
</dbReference>
<sequence>MTPGERVWPRPVPLVGDGSAASERAADPTGWALTPGLRAGLYEAIGARRDVRRFRPDPVPGEVLDRVLGAAHAAPSVGHSQPWRFLIVRDPEVRDRAAVLTDRERLRQAAGLDADAGRRLLDLQLEGVREAPLGIVVCCDRRTPAAGVLGRATFPDADLWSCAAAIQNLWLASRAEGLGVGWVTLFRPEDLAALLGLPDGVVTLGWLCLGWPDERPPAPGLERAGWSRRLPLCDVVLTDRWPDDGGAPPAPPSRMRAPDQLAVVGARDEADRLLTVPGSLGVLDRAIDRAVALGRGAAAGGVLLLAAADHPVAVHEVSPYRSSVTRDVLDAAVHGTSLGAVAARSVGLELRIVDAGVAGTPVPGVTGLRPPGPRGDLVHAPAMTLADTHDLVEAGHRLGRDVGATGIVALGEIGVANTTVAAALACGLLGADPAAVVGLGSGADAAMLERKHAAVSAAVDRARRAHPTLGADPLLTLAELGGPELAVLAGVARGAAEASAVVVLDGFAVSLAALVAVQLEPAVQACLVAGQRSREGGHALVLQHLGVEPLLDLRMRAGEGVGAALATGLLLDGLALRRGAARADH</sequence>
<keyword evidence="4" id="KW-1185">Reference proteome</keyword>
<proteinExistence type="predicted"/>
<dbReference type="InterPro" id="IPR036087">
    <property type="entry name" value="Nict_dMeBzImd_PRibTrfase_sf"/>
</dbReference>
<name>A0ABP6P6Z6_9ACTN</name>
<dbReference type="Pfam" id="PF00881">
    <property type="entry name" value="Nitroreductase"/>
    <property type="match status" value="1"/>
</dbReference>
<reference evidence="4" key="1">
    <citation type="journal article" date="2019" name="Int. J. Syst. Evol. Microbiol.">
        <title>The Global Catalogue of Microorganisms (GCM) 10K type strain sequencing project: providing services to taxonomists for standard genome sequencing and annotation.</title>
        <authorList>
            <consortium name="The Broad Institute Genomics Platform"/>
            <consortium name="The Broad Institute Genome Sequencing Center for Infectious Disease"/>
            <person name="Wu L."/>
            <person name="Ma J."/>
        </authorList>
    </citation>
    <scope>NUCLEOTIDE SEQUENCE [LARGE SCALE GENOMIC DNA]</scope>
    <source>
        <strain evidence="4">JCM 15614</strain>
    </source>
</reference>
<dbReference type="PANTHER" id="PTHR43463">
    <property type="entry name" value="NICOTINATE-NUCLEOTIDE--DIMETHYLBENZIMIDAZOLE PHOSPHORIBOSYLTRANSFERASE"/>
    <property type="match status" value="1"/>
</dbReference>
<dbReference type="RefSeq" id="WP_344688272.1">
    <property type="nucleotide sequence ID" value="NZ_BAAAVV010000003.1"/>
</dbReference>
<accession>A0ABP6P6Z6</accession>
<comment type="caution">
    <text evidence="3">The sequence shown here is derived from an EMBL/GenBank/DDBJ whole genome shotgun (WGS) entry which is preliminary data.</text>
</comment>
<dbReference type="NCBIfam" id="TIGR02476">
    <property type="entry name" value="BluB"/>
    <property type="match status" value="1"/>
</dbReference>
<evidence type="ECO:0000313" key="3">
    <source>
        <dbReference type="EMBL" id="GAA3164751.1"/>
    </source>
</evidence>
<protein>
    <recommendedName>
        <fullName evidence="2">Nitroreductase domain-containing protein</fullName>
    </recommendedName>
</protein>
<dbReference type="Pfam" id="PF02277">
    <property type="entry name" value="DBI_PRT"/>
    <property type="match status" value="1"/>
</dbReference>
<gene>
    <name evidence="3" type="ORF">GCM10010531_16420</name>
</gene>
<dbReference type="SUPFAM" id="SSF55469">
    <property type="entry name" value="FMN-dependent nitroreductase-like"/>
    <property type="match status" value="1"/>
</dbReference>
<dbReference type="InterPro" id="IPR000415">
    <property type="entry name" value="Nitroreductase-like"/>
</dbReference>
<feature type="domain" description="Nitroreductase" evidence="2">
    <location>
        <begin position="46"/>
        <end position="211"/>
    </location>
</feature>
<dbReference type="InterPro" id="IPR003200">
    <property type="entry name" value="Nict_dMeBzImd_PRibTrfase"/>
</dbReference>
<evidence type="ECO:0000256" key="1">
    <source>
        <dbReference type="SAM" id="MobiDB-lite"/>
    </source>
</evidence>
<dbReference type="CDD" id="cd02439">
    <property type="entry name" value="DMB-PRT_CobT"/>
    <property type="match status" value="1"/>
</dbReference>
<dbReference type="InterPro" id="IPR029479">
    <property type="entry name" value="Nitroreductase"/>
</dbReference>
<dbReference type="Proteomes" id="UP001499924">
    <property type="component" value="Unassembled WGS sequence"/>
</dbReference>
<dbReference type="SUPFAM" id="SSF52733">
    <property type="entry name" value="Nicotinate mononucleotide:5,6-dimethylbenzimidazole phosphoribosyltransferase (CobT)"/>
    <property type="match status" value="1"/>
</dbReference>
<dbReference type="Gene3D" id="3.40.109.10">
    <property type="entry name" value="NADH Oxidase"/>
    <property type="match status" value="1"/>
</dbReference>
<evidence type="ECO:0000259" key="2">
    <source>
        <dbReference type="Pfam" id="PF00881"/>
    </source>
</evidence>
<organism evidence="3 4">
    <name type="scientific">Blastococcus jejuensis</name>
    <dbReference type="NCBI Taxonomy" id="351224"/>
    <lineage>
        <taxon>Bacteria</taxon>
        <taxon>Bacillati</taxon>
        <taxon>Actinomycetota</taxon>
        <taxon>Actinomycetes</taxon>
        <taxon>Geodermatophilales</taxon>
        <taxon>Geodermatophilaceae</taxon>
        <taxon>Blastococcus</taxon>
    </lineage>
</organism>